<feature type="region of interest" description="Disordered" evidence="1">
    <location>
        <begin position="555"/>
        <end position="590"/>
    </location>
</feature>
<feature type="transmembrane region" description="Helical" evidence="2">
    <location>
        <begin position="395"/>
        <end position="416"/>
    </location>
</feature>
<feature type="signal peptide" evidence="3">
    <location>
        <begin position="1"/>
        <end position="26"/>
    </location>
</feature>
<name>A0A9W8AY51_9FUNG</name>
<keyword evidence="5" id="KW-1185">Reference proteome</keyword>
<feature type="compositionally biased region" description="Polar residues" evidence="1">
    <location>
        <begin position="555"/>
        <end position="569"/>
    </location>
</feature>
<proteinExistence type="predicted"/>
<keyword evidence="2" id="KW-0472">Membrane</keyword>
<reference evidence="4" key="1">
    <citation type="submission" date="2022-07" db="EMBL/GenBank/DDBJ databases">
        <title>Phylogenomic reconstructions and comparative analyses of Kickxellomycotina fungi.</title>
        <authorList>
            <person name="Reynolds N.K."/>
            <person name="Stajich J.E."/>
            <person name="Barry K."/>
            <person name="Grigoriev I.V."/>
            <person name="Crous P."/>
            <person name="Smith M.E."/>
        </authorList>
    </citation>
    <scope>NUCLEOTIDE SEQUENCE</scope>
    <source>
        <strain evidence="4">RSA 567</strain>
    </source>
</reference>
<dbReference type="OrthoDB" id="5560787at2759"/>
<evidence type="ECO:0000256" key="2">
    <source>
        <dbReference type="SAM" id="Phobius"/>
    </source>
</evidence>
<feature type="transmembrane region" description="Helical" evidence="2">
    <location>
        <begin position="312"/>
        <end position="339"/>
    </location>
</feature>
<keyword evidence="3" id="KW-0732">Signal</keyword>
<feature type="transmembrane region" description="Helical" evidence="2">
    <location>
        <begin position="280"/>
        <end position="300"/>
    </location>
</feature>
<feature type="transmembrane region" description="Helical" evidence="2">
    <location>
        <begin position="422"/>
        <end position="449"/>
    </location>
</feature>
<evidence type="ECO:0000256" key="3">
    <source>
        <dbReference type="SAM" id="SignalP"/>
    </source>
</evidence>
<evidence type="ECO:0000313" key="4">
    <source>
        <dbReference type="EMBL" id="KAJ1974233.1"/>
    </source>
</evidence>
<feature type="transmembrane region" description="Helical" evidence="2">
    <location>
        <begin position="351"/>
        <end position="374"/>
    </location>
</feature>
<organism evidence="4 5">
    <name type="scientific">Dimargaris verticillata</name>
    <dbReference type="NCBI Taxonomy" id="2761393"/>
    <lineage>
        <taxon>Eukaryota</taxon>
        <taxon>Fungi</taxon>
        <taxon>Fungi incertae sedis</taxon>
        <taxon>Zoopagomycota</taxon>
        <taxon>Kickxellomycotina</taxon>
        <taxon>Dimargaritomycetes</taxon>
        <taxon>Dimargaritales</taxon>
        <taxon>Dimargaritaceae</taxon>
        <taxon>Dimargaris</taxon>
    </lineage>
</organism>
<feature type="chain" id="PRO_5040845618" description="G-protein coupled receptors family 3 profile domain-containing protein" evidence="3">
    <location>
        <begin position="27"/>
        <end position="590"/>
    </location>
</feature>
<feature type="transmembrane region" description="Helical" evidence="2">
    <location>
        <begin position="216"/>
        <end position="238"/>
    </location>
</feature>
<evidence type="ECO:0000256" key="1">
    <source>
        <dbReference type="SAM" id="MobiDB-lite"/>
    </source>
</evidence>
<feature type="transmembrane region" description="Helical" evidence="2">
    <location>
        <begin position="250"/>
        <end position="268"/>
    </location>
</feature>
<dbReference type="AlphaFoldDB" id="A0A9W8AY51"/>
<keyword evidence="2" id="KW-0812">Transmembrane</keyword>
<comment type="caution">
    <text evidence="4">The sequence shown here is derived from an EMBL/GenBank/DDBJ whole genome shotgun (WGS) entry which is preliminary data.</text>
</comment>
<keyword evidence="2" id="KW-1133">Transmembrane helix</keyword>
<gene>
    <name evidence="4" type="ORF">H4R34_004793</name>
</gene>
<protein>
    <recommendedName>
        <fullName evidence="6">G-protein coupled receptors family 3 profile domain-containing protein</fullName>
    </recommendedName>
</protein>
<dbReference type="Proteomes" id="UP001151582">
    <property type="component" value="Unassembled WGS sequence"/>
</dbReference>
<dbReference type="EMBL" id="JANBQB010000683">
    <property type="protein sequence ID" value="KAJ1974233.1"/>
    <property type="molecule type" value="Genomic_DNA"/>
</dbReference>
<evidence type="ECO:0008006" key="6">
    <source>
        <dbReference type="Google" id="ProtNLM"/>
    </source>
</evidence>
<evidence type="ECO:0000313" key="5">
    <source>
        <dbReference type="Proteomes" id="UP001151582"/>
    </source>
</evidence>
<sequence>MVSKRYTWSLWLIALLLLVCLDISHARLYLTNVTTGEKAVYRSIDYEGDISDPYVITGVLVAIPLDADCCIHAPAMAWNETLHAPTNGTHISPVDSTVLILTRWQADGRECPTYATAMRDITDTIETLEIDLDYPPVSLLLFTAKGDSLENFGSANDEFYASYASDKPDYVNVAYVARDIGTLLHAQTLGAARLPLARVVQDMGVWNRFRESSTGVVMSVLLYVFVVPVLAFAVYYMARLVYIKRSLRDRRIIILIAAVLFLVGGLIVPMGYSQRPHEIFIRYVCWFFGYVAYTWVLVSWARIIRKTQKPRFWWMFTFLVYLGLLMMTAHCVSNCVYAVYVTNTTASAKSIIGTMVLPPVLALKAFFMAIYGTLFLRYIRRWVGVDNLRKAFRKLTYLTFTTFVAFIIFAVCATMTNSYFNSIVWVVPFRSICCSLMTAILAATTLAILHVHEKQPLAANPRSSPSTDVGTNLSGTMVATASFSQPKKVAQKRTLSPPALHPASSLGNTKGCEPLNQTQCLIPETPGPVSTSVGEETLTLEHSLITSASLPAMSGSPQITASTQLNDNPVSLRPHAPTAGRFTLTRPTTP</sequence>
<accession>A0A9W8AY51</accession>